<dbReference type="Pfam" id="PF01425">
    <property type="entry name" value="Amidase"/>
    <property type="match status" value="1"/>
</dbReference>
<dbReference type="Proteomes" id="UP001286456">
    <property type="component" value="Unassembled WGS sequence"/>
</dbReference>
<evidence type="ECO:0000313" key="2">
    <source>
        <dbReference type="EMBL" id="KAK3332378.1"/>
    </source>
</evidence>
<dbReference type="PANTHER" id="PTHR46310">
    <property type="entry name" value="AMIDASE 1"/>
    <property type="match status" value="1"/>
</dbReference>
<keyword evidence="3" id="KW-1185">Reference proteome</keyword>
<evidence type="ECO:0000313" key="3">
    <source>
        <dbReference type="Proteomes" id="UP001286456"/>
    </source>
</evidence>
<dbReference type="EMBL" id="JAUEPO010000002">
    <property type="protein sequence ID" value="KAK3332378.1"/>
    <property type="molecule type" value="Genomic_DNA"/>
</dbReference>
<comment type="caution">
    <text evidence="2">The sequence shown here is derived from an EMBL/GenBank/DDBJ whole genome shotgun (WGS) entry which is preliminary data.</text>
</comment>
<protein>
    <submittedName>
        <fullName evidence="2">Amidase signature domain-containing protein</fullName>
    </submittedName>
</protein>
<dbReference type="InterPro" id="IPR036928">
    <property type="entry name" value="AS_sf"/>
</dbReference>
<dbReference type="AlphaFoldDB" id="A0AAE0IW61"/>
<name>A0AAE0IW61_9PEZI</name>
<dbReference type="Gene3D" id="3.90.1300.10">
    <property type="entry name" value="Amidase signature (AS) domain"/>
    <property type="match status" value="1"/>
</dbReference>
<dbReference type="PANTHER" id="PTHR46310:SF7">
    <property type="entry name" value="AMIDASE 1"/>
    <property type="match status" value="1"/>
</dbReference>
<feature type="domain" description="Amidase" evidence="1">
    <location>
        <begin position="243"/>
        <end position="411"/>
    </location>
</feature>
<dbReference type="InterPro" id="IPR023631">
    <property type="entry name" value="Amidase_dom"/>
</dbReference>
<reference evidence="2" key="2">
    <citation type="submission" date="2023-06" db="EMBL/GenBank/DDBJ databases">
        <authorList>
            <consortium name="Lawrence Berkeley National Laboratory"/>
            <person name="Haridas S."/>
            <person name="Hensen N."/>
            <person name="Bonometti L."/>
            <person name="Westerberg I."/>
            <person name="Brannstrom I.O."/>
            <person name="Guillou S."/>
            <person name="Cros-Aarteil S."/>
            <person name="Calhoun S."/>
            <person name="Kuo A."/>
            <person name="Mondo S."/>
            <person name="Pangilinan J."/>
            <person name="Riley R."/>
            <person name="Labutti K."/>
            <person name="Andreopoulos B."/>
            <person name="Lipzen A."/>
            <person name="Chen C."/>
            <person name="Yanf M."/>
            <person name="Daum C."/>
            <person name="Ng V."/>
            <person name="Clum A."/>
            <person name="Steindorff A."/>
            <person name="Ohm R."/>
            <person name="Martin F."/>
            <person name="Silar P."/>
            <person name="Natvig D."/>
            <person name="Lalanne C."/>
            <person name="Gautier V."/>
            <person name="Ament-Velasquez S.L."/>
            <person name="Kruys A."/>
            <person name="Hutchinson M.I."/>
            <person name="Powell A.J."/>
            <person name="Barry K."/>
            <person name="Miller A.N."/>
            <person name="Grigoriev I.V."/>
            <person name="Debuchy R."/>
            <person name="Gladieux P."/>
            <person name="Thoren M.H."/>
            <person name="Johannesson H."/>
        </authorList>
    </citation>
    <scope>NUCLEOTIDE SEQUENCE</scope>
    <source>
        <strain evidence="2">SMH4131-1</strain>
    </source>
</reference>
<dbReference type="SUPFAM" id="SSF75304">
    <property type="entry name" value="Amidase signature (AS) enzymes"/>
    <property type="match status" value="1"/>
</dbReference>
<evidence type="ECO:0000259" key="1">
    <source>
        <dbReference type="Pfam" id="PF01425"/>
    </source>
</evidence>
<accession>A0AAE0IW61</accession>
<sequence>MDEYHAKKRIKVEDDAGVSIEVKGAETPPEVPEEGQQWVDDGLEIQHQPRTFFMIHDRQYYSDIHRWVSGRPLKGYTVERPVKAFDGVDPGLDPWLRSLATVFNFPQPTEITTGELLDTVQRWLNFDDVFLPNFLHTVYFSVDSMDDMTMEDLDALVPKEWCTRYIKVLKRPSNSPAPTRPGPYEMLAKNRLSPVYRVYPDIYRAFATPIIQMGTRWSRFAIPKVDGIPVPSRIPFGSPSGESPLAGKRVVVTDDMDLRALATGRRSADLSGNDERRWTAPIILRLINAGAVVIGRTKIAPVASGRVPESPAGYEAPINPRGDGLQAPGGRNAGGATACSAYKWVDIALGINTTGEVITPAVAHGLFGFRLSFDRVPMDGIVPVSPELDAVGILTRSARDAAITIRALNADNPLPQFQPSNGTLWFVRPNFEAYGHGYATANAAWAEDFCKLFKMKRYDRSIEGDLCAAMNNVQSLEWYMDNIPTLIQAYQSSQNIKRLSSRYMEGMARLTVSKPLESETQNLHAKASRVVSDRERRYKNALSMKKLLTDWTQSHVFTSRAEDKYFKQILLTPTGYRVHYYRKSAHEPDVCPMCKQEGDGLWNKVRPNNRDLQLAVLAGLPIMNIPCGETQFMSHVTGEYVTIPASVAIIGPLGSDVVLSEMVAEFLEQVQRGRAAVETVETGPRIFPLRSQEETGPPAQN</sequence>
<organism evidence="2 3">
    <name type="scientific">Cercophora scortea</name>
    <dbReference type="NCBI Taxonomy" id="314031"/>
    <lineage>
        <taxon>Eukaryota</taxon>
        <taxon>Fungi</taxon>
        <taxon>Dikarya</taxon>
        <taxon>Ascomycota</taxon>
        <taxon>Pezizomycotina</taxon>
        <taxon>Sordariomycetes</taxon>
        <taxon>Sordariomycetidae</taxon>
        <taxon>Sordariales</taxon>
        <taxon>Lasiosphaeriaceae</taxon>
        <taxon>Cercophora</taxon>
    </lineage>
</organism>
<proteinExistence type="predicted"/>
<reference evidence="2" key="1">
    <citation type="journal article" date="2023" name="Mol. Phylogenet. Evol.">
        <title>Genome-scale phylogeny and comparative genomics of the fungal order Sordariales.</title>
        <authorList>
            <person name="Hensen N."/>
            <person name="Bonometti L."/>
            <person name="Westerberg I."/>
            <person name="Brannstrom I.O."/>
            <person name="Guillou S."/>
            <person name="Cros-Aarteil S."/>
            <person name="Calhoun S."/>
            <person name="Haridas S."/>
            <person name="Kuo A."/>
            <person name="Mondo S."/>
            <person name="Pangilinan J."/>
            <person name="Riley R."/>
            <person name="LaButti K."/>
            <person name="Andreopoulos B."/>
            <person name="Lipzen A."/>
            <person name="Chen C."/>
            <person name="Yan M."/>
            <person name="Daum C."/>
            <person name="Ng V."/>
            <person name="Clum A."/>
            <person name="Steindorff A."/>
            <person name="Ohm R.A."/>
            <person name="Martin F."/>
            <person name="Silar P."/>
            <person name="Natvig D.O."/>
            <person name="Lalanne C."/>
            <person name="Gautier V."/>
            <person name="Ament-Velasquez S.L."/>
            <person name="Kruys A."/>
            <person name="Hutchinson M.I."/>
            <person name="Powell A.J."/>
            <person name="Barry K."/>
            <person name="Miller A.N."/>
            <person name="Grigoriev I.V."/>
            <person name="Debuchy R."/>
            <person name="Gladieux P."/>
            <person name="Hiltunen Thoren M."/>
            <person name="Johannesson H."/>
        </authorList>
    </citation>
    <scope>NUCLEOTIDE SEQUENCE</scope>
    <source>
        <strain evidence="2">SMH4131-1</strain>
    </source>
</reference>
<gene>
    <name evidence="2" type="ORF">B0T19DRAFT_439225</name>
</gene>